<dbReference type="Gene3D" id="3.40.50.2300">
    <property type="match status" value="1"/>
</dbReference>
<dbReference type="SMART" id="SM00342">
    <property type="entry name" value="HTH_ARAC"/>
    <property type="match status" value="1"/>
</dbReference>
<evidence type="ECO:0000256" key="7">
    <source>
        <dbReference type="ARBA" id="ARBA00023163"/>
    </source>
</evidence>
<dbReference type="Pfam" id="PF00072">
    <property type="entry name" value="Response_reg"/>
    <property type="match status" value="1"/>
</dbReference>
<name>A0ABS4I3J1_9BACL</name>
<sequence length="387" mass="43718">MLKAAVFDDEYIVLQGLREMIDWSSYGIELIGTADNGLSALELFREHQPELIFTDIRMPGMDGLELIEEILREAPETLCIVFSGFNEFEYVKKAINLGVADYLEKPITIPTIEKAIRKAMDTISRQQEVAALKSKVSSSHRGLLEKATLDLLFIGDEGVAKWREIYGAKAEEIAGVTVMASNSDLPSAQEHADYEAIAFRHGEERYVVFAHFRLPAPEFWETLLLSAEQADITVGCGRTYTQLKDAALSCKEALQTLRSAHVLGERGIIRSDAREQPKISSVTHARAYMEQHYTRDVTLQEVAEHVGMNPTYFSVLFKEEVGESYIKYLTRIRMELAKTLLSRGLRVNDVSEKVGYHTYRHFSEVFKKYTGVTPGQYKDQLPDFAGN</sequence>
<dbReference type="InterPro" id="IPR018060">
    <property type="entry name" value="HTH_AraC"/>
</dbReference>
<evidence type="ECO:0000256" key="2">
    <source>
        <dbReference type="ARBA" id="ARBA00022490"/>
    </source>
</evidence>
<feature type="modified residue" description="4-aspartylphosphate" evidence="8">
    <location>
        <position position="55"/>
    </location>
</feature>
<keyword evidence="12" id="KW-1185">Reference proteome</keyword>
<reference evidence="11 12" key="1">
    <citation type="submission" date="2021-03" db="EMBL/GenBank/DDBJ databases">
        <title>Genomic Encyclopedia of Type Strains, Phase IV (KMG-IV): sequencing the most valuable type-strain genomes for metagenomic binning, comparative biology and taxonomic classification.</title>
        <authorList>
            <person name="Goeker M."/>
        </authorList>
    </citation>
    <scope>NUCLEOTIDE SEQUENCE [LARGE SCALE GENOMIC DNA]</scope>
    <source>
        <strain evidence="11 12">DSM 24950</strain>
    </source>
</reference>
<protein>
    <submittedName>
        <fullName evidence="11">Two-component system response regulator YesN</fullName>
    </submittedName>
</protein>
<dbReference type="PRINTS" id="PR00032">
    <property type="entry name" value="HTHARAC"/>
</dbReference>
<dbReference type="PANTHER" id="PTHR42713:SF3">
    <property type="entry name" value="TRANSCRIPTIONAL REGULATORY PROTEIN HPTR"/>
    <property type="match status" value="1"/>
</dbReference>
<dbReference type="SMART" id="SM00448">
    <property type="entry name" value="REC"/>
    <property type="match status" value="1"/>
</dbReference>
<keyword evidence="6" id="KW-0238">DNA-binding</keyword>
<dbReference type="InterPro" id="IPR020449">
    <property type="entry name" value="Tscrpt_reg_AraC-type_HTH"/>
</dbReference>
<comment type="caution">
    <text evidence="11">The sequence shown here is derived from an EMBL/GenBank/DDBJ whole genome shotgun (WGS) entry which is preliminary data.</text>
</comment>
<dbReference type="InterPro" id="IPR051552">
    <property type="entry name" value="HptR"/>
</dbReference>
<dbReference type="Proteomes" id="UP001519344">
    <property type="component" value="Unassembled WGS sequence"/>
</dbReference>
<dbReference type="PROSITE" id="PS50110">
    <property type="entry name" value="RESPONSE_REGULATORY"/>
    <property type="match status" value="1"/>
</dbReference>
<dbReference type="EMBL" id="JAGGKV010000014">
    <property type="protein sequence ID" value="MBP1965474.1"/>
    <property type="molecule type" value="Genomic_DNA"/>
</dbReference>
<dbReference type="CDD" id="cd17536">
    <property type="entry name" value="REC_YesN-like"/>
    <property type="match status" value="1"/>
</dbReference>
<keyword evidence="2" id="KW-0963">Cytoplasm</keyword>
<evidence type="ECO:0000256" key="8">
    <source>
        <dbReference type="PROSITE-ProRule" id="PRU00169"/>
    </source>
</evidence>
<accession>A0ABS4I3J1</accession>
<dbReference type="SUPFAM" id="SSF46689">
    <property type="entry name" value="Homeodomain-like"/>
    <property type="match status" value="2"/>
</dbReference>
<keyword evidence="4" id="KW-0902">Two-component regulatory system</keyword>
<dbReference type="PROSITE" id="PS01124">
    <property type="entry name" value="HTH_ARAC_FAMILY_2"/>
    <property type="match status" value="1"/>
</dbReference>
<keyword evidence="5" id="KW-0805">Transcription regulation</keyword>
<feature type="domain" description="HTH araC/xylS-type" evidence="9">
    <location>
        <begin position="283"/>
        <end position="380"/>
    </location>
</feature>
<evidence type="ECO:0000256" key="3">
    <source>
        <dbReference type="ARBA" id="ARBA00022553"/>
    </source>
</evidence>
<dbReference type="Pfam" id="PF12833">
    <property type="entry name" value="HTH_18"/>
    <property type="match status" value="1"/>
</dbReference>
<dbReference type="InterPro" id="IPR001789">
    <property type="entry name" value="Sig_transdc_resp-reg_receiver"/>
</dbReference>
<gene>
    <name evidence="11" type="ORF">J2Z65_004712</name>
</gene>
<evidence type="ECO:0000256" key="5">
    <source>
        <dbReference type="ARBA" id="ARBA00023015"/>
    </source>
</evidence>
<evidence type="ECO:0000256" key="4">
    <source>
        <dbReference type="ARBA" id="ARBA00023012"/>
    </source>
</evidence>
<dbReference type="RefSeq" id="WP_167052503.1">
    <property type="nucleotide sequence ID" value="NZ_JAAOZR010000003.1"/>
</dbReference>
<dbReference type="InterPro" id="IPR011006">
    <property type="entry name" value="CheY-like_superfamily"/>
</dbReference>
<comment type="subcellular location">
    <subcellularLocation>
        <location evidence="1">Cytoplasm</location>
    </subcellularLocation>
</comment>
<evidence type="ECO:0000259" key="9">
    <source>
        <dbReference type="PROSITE" id="PS01124"/>
    </source>
</evidence>
<evidence type="ECO:0000256" key="6">
    <source>
        <dbReference type="ARBA" id="ARBA00023125"/>
    </source>
</evidence>
<evidence type="ECO:0000313" key="12">
    <source>
        <dbReference type="Proteomes" id="UP001519344"/>
    </source>
</evidence>
<evidence type="ECO:0000259" key="10">
    <source>
        <dbReference type="PROSITE" id="PS50110"/>
    </source>
</evidence>
<evidence type="ECO:0000256" key="1">
    <source>
        <dbReference type="ARBA" id="ARBA00004496"/>
    </source>
</evidence>
<keyword evidence="3 8" id="KW-0597">Phosphoprotein</keyword>
<dbReference type="Gene3D" id="1.10.10.60">
    <property type="entry name" value="Homeodomain-like"/>
    <property type="match status" value="2"/>
</dbReference>
<dbReference type="SUPFAM" id="SSF52172">
    <property type="entry name" value="CheY-like"/>
    <property type="match status" value="1"/>
</dbReference>
<dbReference type="PROSITE" id="PS00041">
    <property type="entry name" value="HTH_ARAC_FAMILY_1"/>
    <property type="match status" value="1"/>
</dbReference>
<feature type="domain" description="Response regulatory" evidence="10">
    <location>
        <begin position="3"/>
        <end position="120"/>
    </location>
</feature>
<dbReference type="InterPro" id="IPR009057">
    <property type="entry name" value="Homeodomain-like_sf"/>
</dbReference>
<evidence type="ECO:0000313" key="11">
    <source>
        <dbReference type="EMBL" id="MBP1965474.1"/>
    </source>
</evidence>
<keyword evidence="7" id="KW-0804">Transcription</keyword>
<organism evidence="11 12">
    <name type="scientific">Paenibacillus aceris</name>
    <dbReference type="NCBI Taxonomy" id="869555"/>
    <lineage>
        <taxon>Bacteria</taxon>
        <taxon>Bacillati</taxon>
        <taxon>Bacillota</taxon>
        <taxon>Bacilli</taxon>
        <taxon>Bacillales</taxon>
        <taxon>Paenibacillaceae</taxon>
        <taxon>Paenibacillus</taxon>
    </lineage>
</organism>
<dbReference type="PANTHER" id="PTHR42713">
    <property type="entry name" value="HISTIDINE KINASE-RELATED"/>
    <property type="match status" value="1"/>
</dbReference>
<dbReference type="InterPro" id="IPR018062">
    <property type="entry name" value="HTH_AraC-typ_CS"/>
</dbReference>
<proteinExistence type="predicted"/>